<protein>
    <submittedName>
        <fullName evidence="3">Uncharacterized protein</fullName>
    </submittedName>
</protein>
<dbReference type="RefSeq" id="WP_163878383.1">
    <property type="nucleotide sequence ID" value="NZ_WUEP01000009.1"/>
</dbReference>
<evidence type="ECO:0000256" key="2">
    <source>
        <dbReference type="SAM" id="Phobius"/>
    </source>
</evidence>
<feature type="region of interest" description="Disordered" evidence="1">
    <location>
        <begin position="1"/>
        <end position="25"/>
    </location>
</feature>
<gene>
    <name evidence="3" type="ORF">GR206_13445</name>
</gene>
<dbReference type="AlphaFoldDB" id="A0A6N9ZFL9"/>
<name>A0A6N9ZFL9_9HYPH</name>
<keyword evidence="2" id="KW-0812">Transmembrane</keyword>
<evidence type="ECO:0000313" key="4">
    <source>
        <dbReference type="Proteomes" id="UP000468864"/>
    </source>
</evidence>
<evidence type="ECO:0000256" key="1">
    <source>
        <dbReference type="SAM" id="MobiDB-lite"/>
    </source>
</evidence>
<dbReference type="Proteomes" id="UP000468864">
    <property type="component" value="Unassembled WGS sequence"/>
</dbReference>
<organism evidence="3 4">
    <name type="scientific">Rhizobium laguerreae</name>
    <dbReference type="NCBI Taxonomy" id="1076926"/>
    <lineage>
        <taxon>Bacteria</taxon>
        <taxon>Pseudomonadati</taxon>
        <taxon>Pseudomonadota</taxon>
        <taxon>Alphaproteobacteria</taxon>
        <taxon>Hyphomicrobiales</taxon>
        <taxon>Rhizobiaceae</taxon>
        <taxon>Rhizobium/Agrobacterium group</taxon>
        <taxon>Rhizobium</taxon>
    </lineage>
</organism>
<keyword evidence="2" id="KW-0472">Membrane</keyword>
<accession>A0A6N9ZFL9</accession>
<proteinExistence type="predicted"/>
<feature type="compositionally biased region" description="Polar residues" evidence="1">
    <location>
        <begin position="13"/>
        <end position="25"/>
    </location>
</feature>
<sequence length="68" mass="7522">MRLRKDKPMSRLTEPSTASDPLQRSHLNILAADPPHSMLSGLAAIAPRFAMTLVFAGLVQMMFDLISR</sequence>
<keyword evidence="2" id="KW-1133">Transmembrane helix</keyword>
<comment type="caution">
    <text evidence="3">The sequence shown here is derived from an EMBL/GenBank/DDBJ whole genome shotgun (WGS) entry which is preliminary data.</text>
</comment>
<reference evidence="3 4" key="1">
    <citation type="submission" date="2019-12" db="EMBL/GenBank/DDBJ databases">
        <title>Rhizobium genotypes associated with high levels of biological nitrogen fixation by grain legumes in a temperate-maritime cropping system.</title>
        <authorList>
            <person name="Maluk M."/>
            <person name="Francesc Ferrando Molina F."/>
            <person name="Lopez Del Egido L."/>
            <person name="Lafos M."/>
            <person name="Langarica-Fuentes A."/>
            <person name="Gebre Yohannes G."/>
            <person name="Young M.W."/>
            <person name="Martin P."/>
            <person name="Gantlett R."/>
            <person name="Kenicer G."/>
            <person name="Hawes C."/>
            <person name="Begg G.S."/>
            <person name="Quilliam R.S."/>
            <person name="Squire G.R."/>
            <person name="Poole P.S."/>
            <person name="Young P.W."/>
            <person name="Iannetta P.M."/>
            <person name="James E.K."/>
        </authorList>
    </citation>
    <scope>NUCLEOTIDE SEQUENCE [LARGE SCALE GENOMIC DNA]</scope>
    <source>
        <strain evidence="3 4">JHI2449</strain>
    </source>
</reference>
<dbReference type="EMBL" id="WUEP01000009">
    <property type="protein sequence ID" value="NEH92031.1"/>
    <property type="molecule type" value="Genomic_DNA"/>
</dbReference>
<evidence type="ECO:0000313" key="3">
    <source>
        <dbReference type="EMBL" id="NEH92031.1"/>
    </source>
</evidence>
<feature type="transmembrane region" description="Helical" evidence="2">
    <location>
        <begin position="45"/>
        <end position="63"/>
    </location>
</feature>